<evidence type="ECO:0000256" key="3">
    <source>
        <dbReference type="SAM" id="SignalP"/>
    </source>
</evidence>
<dbReference type="PANTHER" id="PTHR43343">
    <property type="entry name" value="PEPTIDASE S12"/>
    <property type="match status" value="1"/>
</dbReference>
<dbReference type="PROSITE" id="PS50106">
    <property type="entry name" value="PDZ"/>
    <property type="match status" value="1"/>
</dbReference>
<dbReference type="OrthoDB" id="248175at2"/>
<evidence type="ECO:0000256" key="2">
    <source>
        <dbReference type="ARBA" id="ARBA00022801"/>
    </source>
</evidence>
<evidence type="ECO:0000313" key="5">
    <source>
        <dbReference type="EMBL" id="TWT87296.1"/>
    </source>
</evidence>
<name>A0A5C5ZJ70_9BACT</name>
<keyword evidence="3" id="KW-0732">Signal</keyword>
<reference evidence="5 6" key="1">
    <citation type="submission" date="2019-02" db="EMBL/GenBank/DDBJ databases">
        <title>Deep-cultivation of Planctomycetes and their phenomic and genomic characterization uncovers novel biology.</title>
        <authorList>
            <person name="Wiegand S."/>
            <person name="Jogler M."/>
            <person name="Boedeker C."/>
            <person name="Pinto D."/>
            <person name="Vollmers J."/>
            <person name="Rivas-Marin E."/>
            <person name="Kohn T."/>
            <person name="Peeters S.H."/>
            <person name="Heuer A."/>
            <person name="Rast P."/>
            <person name="Oberbeckmann S."/>
            <person name="Bunk B."/>
            <person name="Jeske O."/>
            <person name="Meyerdierks A."/>
            <person name="Storesund J.E."/>
            <person name="Kallscheuer N."/>
            <person name="Luecker S."/>
            <person name="Lage O.M."/>
            <person name="Pohl T."/>
            <person name="Merkel B.J."/>
            <person name="Hornburger P."/>
            <person name="Mueller R.-W."/>
            <person name="Bruemmer F."/>
            <person name="Labrenz M."/>
            <person name="Spormann A.M."/>
            <person name="Op Den Camp H."/>
            <person name="Overmann J."/>
            <person name="Amann R."/>
            <person name="Jetten M.S.M."/>
            <person name="Mascher T."/>
            <person name="Medema M.H."/>
            <person name="Devos D.P."/>
            <person name="Kaster A.-K."/>
            <person name="Ovreas L."/>
            <person name="Rohde M."/>
            <person name="Galperin M.Y."/>
            <person name="Jogler C."/>
        </authorList>
    </citation>
    <scope>NUCLEOTIDE SEQUENCE [LARGE SCALE GENOMIC DNA]</scope>
    <source>
        <strain evidence="5 6">Mal64</strain>
    </source>
</reference>
<dbReference type="InterPro" id="IPR036034">
    <property type="entry name" value="PDZ_sf"/>
</dbReference>
<proteinExistence type="predicted"/>
<feature type="domain" description="PDZ" evidence="4">
    <location>
        <begin position="299"/>
        <end position="391"/>
    </location>
</feature>
<accession>A0A5C5ZJ70</accession>
<organism evidence="5 6">
    <name type="scientific">Pseudobythopirellula maris</name>
    <dbReference type="NCBI Taxonomy" id="2527991"/>
    <lineage>
        <taxon>Bacteria</taxon>
        <taxon>Pseudomonadati</taxon>
        <taxon>Planctomycetota</taxon>
        <taxon>Planctomycetia</taxon>
        <taxon>Pirellulales</taxon>
        <taxon>Lacipirellulaceae</taxon>
        <taxon>Pseudobythopirellula</taxon>
    </lineage>
</organism>
<dbReference type="InterPro" id="IPR001478">
    <property type="entry name" value="PDZ"/>
</dbReference>
<keyword evidence="2" id="KW-0378">Hydrolase</keyword>
<dbReference type="Pfam" id="PF13180">
    <property type="entry name" value="PDZ_2"/>
    <property type="match status" value="1"/>
</dbReference>
<comment type="caution">
    <text evidence="5">The sequence shown here is derived from an EMBL/GenBank/DDBJ whole genome shotgun (WGS) entry which is preliminary data.</text>
</comment>
<keyword evidence="1 5" id="KW-0645">Protease</keyword>
<dbReference type="SUPFAM" id="SSF50494">
    <property type="entry name" value="Trypsin-like serine proteases"/>
    <property type="match status" value="1"/>
</dbReference>
<dbReference type="PANTHER" id="PTHR43343:SF3">
    <property type="entry name" value="PROTEASE DO-LIKE 8, CHLOROPLASTIC"/>
    <property type="match status" value="1"/>
</dbReference>
<dbReference type="SMART" id="SM00228">
    <property type="entry name" value="PDZ"/>
    <property type="match status" value="1"/>
</dbReference>
<keyword evidence="6" id="KW-1185">Reference proteome</keyword>
<dbReference type="SUPFAM" id="SSF50156">
    <property type="entry name" value="PDZ domain-like"/>
    <property type="match status" value="1"/>
</dbReference>
<dbReference type="PRINTS" id="PR00834">
    <property type="entry name" value="PROTEASES2C"/>
</dbReference>
<dbReference type="RefSeq" id="WP_146401314.1">
    <property type="nucleotide sequence ID" value="NZ_SJPQ01000003.1"/>
</dbReference>
<gene>
    <name evidence="5" type="primary">htrA</name>
    <name evidence="5" type="ORF">Mal64_28340</name>
</gene>
<dbReference type="InterPro" id="IPR001940">
    <property type="entry name" value="Peptidase_S1C"/>
</dbReference>
<dbReference type="Gene3D" id="2.30.42.10">
    <property type="match status" value="1"/>
</dbReference>
<dbReference type="Gene3D" id="2.40.10.120">
    <property type="match status" value="1"/>
</dbReference>
<dbReference type="InterPro" id="IPR051201">
    <property type="entry name" value="Chloro_Bact_Ser_Proteases"/>
</dbReference>
<dbReference type="EMBL" id="SJPQ01000003">
    <property type="protein sequence ID" value="TWT87296.1"/>
    <property type="molecule type" value="Genomic_DNA"/>
</dbReference>
<protein>
    <submittedName>
        <fullName evidence="5">Putative serine protease HtrA</fullName>
    </submittedName>
</protein>
<dbReference type="Pfam" id="PF13365">
    <property type="entry name" value="Trypsin_2"/>
    <property type="match status" value="1"/>
</dbReference>
<sequence precursor="true">MHHALQRRRTPSWLSALGPAACLAAGLAAGIAPAVATAQRAPGTTALPALSGRPMPISNAGASLSAEQRGYEYDALAHDTRLLEQQLGLIKRVVRLVTPAVVHIEARPLREYRVRSDLQEAGSGVVVELGGRPYVLTNRHVIKHSSEPHIRVQLADGQVVNPTKMWSDKDTDIAVLSLGGVSLDGVSLAAVRLGDSSTIEIGEFVLAVGSPFGLSQSVTLGIISAKGRYNLDLGDGDVKYQNFLQTDAAINPGNSGGPLINLRGEVIGLNTAIASSSGGNEGIGFSIPINVAVRIASQLVDTGQVRRGFLGVQLDGYFDDKQARAVGLPRLTGARVKNVRHSTPAERAHLLPDDVILSYDGVRVEDDEHLVGLVKLTEIGRRIELIVFRDGQPVRATVMIGDEREDRGS</sequence>
<evidence type="ECO:0000259" key="4">
    <source>
        <dbReference type="PROSITE" id="PS50106"/>
    </source>
</evidence>
<evidence type="ECO:0000313" key="6">
    <source>
        <dbReference type="Proteomes" id="UP000315440"/>
    </source>
</evidence>
<evidence type="ECO:0000256" key="1">
    <source>
        <dbReference type="ARBA" id="ARBA00022670"/>
    </source>
</evidence>
<feature type="chain" id="PRO_5022865466" evidence="3">
    <location>
        <begin position="35"/>
        <end position="409"/>
    </location>
</feature>
<dbReference type="InterPro" id="IPR009003">
    <property type="entry name" value="Peptidase_S1_PA"/>
</dbReference>
<dbReference type="GO" id="GO:0006508">
    <property type="term" value="P:proteolysis"/>
    <property type="evidence" value="ECO:0007669"/>
    <property type="project" value="UniProtKB-KW"/>
</dbReference>
<dbReference type="Proteomes" id="UP000315440">
    <property type="component" value="Unassembled WGS sequence"/>
</dbReference>
<dbReference type="AlphaFoldDB" id="A0A5C5ZJ70"/>
<feature type="signal peptide" evidence="3">
    <location>
        <begin position="1"/>
        <end position="34"/>
    </location>
</feature>
<dbReference type="GO" id="GO:0004252">
    <property type="term" value="F:serine-type endopeptidase activity"/>
    <property type="evidence" value="ECO:0007669"/>
    <property type="project" value="InterPro"/>
</dbReference>